<accession>A0ABW7R862</accession>
<sequence length="136" mass="15011">MGSTTPPGENPAADPVTRFRGIVHDVLDTAENSCGVEALEQDLERALALLQRNPGLRPQCETELVSLLDSMREGVVELISFTMHELRWPAVAEAIASRISAPGGNVSHLRLHEAMLDAFSDSWRERDLYARFRAGE</sequence>
<proteinExistence type="predicted"/>
<name>A0ABW7R862_9ACTN</name>
<dbReference type="EMBL" id="JBIRGH010000003">
    <property type="protein sequence ID" value="MFH8584241.1"/>
    <property type="molecule type" value="Genomic_DNA"/>
</dbReference>
<reference evidence="1 2" key="1">
    <citation type="submission" date="2024-10" db="EMBL/GenBank/DDBJ databases">
        <title>The Natural Products Discovery Center: Release of the First 8490 Sequenced Strains for Exploring Actinobacteria Biosynthetic Diversity.</title>
        <authorList>
            <person name="Kalkreuter E."/>
            <person name="Kautsar S.A."/>
            <person name="Yang D."/>
            <person name="Bader C.D."/>
            <person name="Teijaro C.N."/>
            <person name="Fluegel L."/>
            <person name="Davis C.M."/>
            <person name="Simpson J.R."/>
            <person name="Lauterbach L."/>
            <person name="Steele A.D."/>
            <person name="Gui C."/>
            <person name="Meng S."/>
            <person name="Li G."/>
            <person name="Viehrig K."/>
            <person name="Ye F."/>
            <person name="Su P."/>
            <person name="Kiefer A.F."/>
            <person name="Nichols A."/>
            <person name="Cepeda A.J."/>
            <person name="Yan W."/>
            <person name="Fan B."/>
            <person name="Jiang Y."/>
            <person name="Adhikari A."/>
            <person name="Zheng C.-J."/>
            <person name="Schuster L."/>
            <person name="Cowan T.M."/>
            <person name="Smanski M.J."/>
            <person name="Chevrette M.G."/>
            <person name="De Carvalho L.P.S."/>
            <person name="Shen B."/>
        </authorList>
    </citation>
    <scope>NUCLEOTIDE SEQUENCE [LARGE SCALE GENOMIC DNA]</scope>
    <source>
        <strain evidence="1 2">NPDC018013</strain>
    </source>
</reference>
<organism evidence="1 2">
    <name type="scientific">Streptomyces celluloflavus</name>
    <dbReference type="NCBI Taxonomy" id="58344"/>
    <lineage>
        <taxon>Bacteria</taxon>
        <taxon>Bacillati</taxon>
        <taxon>Actinomycetota</taxon>
        <taxon>Actinomycetes</taxon>
        <taxon>Kitasatosporales</taxon>
        <taxon>Streptomycetaceae</taxon>
        <taxon>Streptomyces</taxon>
    </lineage>
</organism>
<evidence type="ECO:0000313" key="1">
    <source>
        <dbReference type="EMBL" id="MFH8584241.1"/>
    </source>
</evidence>
<gene>
    <name evidence="1" type="ORF">ACH4GP_07575</name>
</gene>
<dbReference type="RefSeq" id="WP_397671659.1">
    <property type="nucleotide sequence ID" value="NZ_JBIRGH010000003.1"/>
</dbReference>
<keyword evidence="2" id="KW-1185">Reference proteome</keyword>
<evidence type="ECO:0000313" key="2">
    <source>
        <dbReference type="Proteomes" id="UP001610990"/>
    </source>
</evidence>
<dbReference type="Proteomes" id="UP001610990">
    <property type="component" value="Unassembled WGS sequence"/>
</dbReference>
<protein>
    <submittedName>
        <fullName evidence="1">Uncharacterized protein</fullName>
    </submittedName>
</protein>
<comment type="caution">
    <text evidence="1">The sequence shown here is derived from an EMBL/GenBank/DDBJ whole genome shotgun (WGS) entry which is preliminary data.</text>
</comment>